<keyword evidence="1" id="KW-1133">Transmembrane helix</keyword>
<evidence type="ECO:0000259" key="2">
    <source>
        <dbReference type="Pfam" id="PF10756"/>
    </source>
</evidence>
<keyword evidence="4" id="KW-1185">Reference proteome</keyword>
<dbReference type="Pfam" id="PF10756">
    <property type="entry name" value="bPH_6"/>
    <property type="match status" value="1"/>
</dbReference>
<evidence type="ECO:0000313" key="3">
    <source>
        <dbReference type="EMBL" id="TXF90715.1"/>
    </source>
</evidence>
<proteinExistence type="predicted"/>
<organism evidence="3 4">
    <name type="scientific">Neolewinella aurantiaca</name>
    <dbReference type="NCBI Taxonomy" id="2602767"/>
    <lineage>
        <taxon>Bacteria</taxon>
        <taxon>Pseudomonadati</taxon>
        <taxon>Bacteroidota</taxon>
        <taxon>Saprospiria</taxon>
        <taxon>Saprospirales</taxon>
        <taxon>Lewinellaceae</taxon>
        <taxon>Neolewinella</taxon>
    </lineage>
</organism>
<comment type="caution">
    <text evidence="3">The sequence shown here is derived from an EMBL/GenBank/DDBJ whole genome shotgun (WGS) entry which is preliminary data.</text>
</comment>
<evidence type="ECO:0000256" key="1">
    <source>
        <dbReference type="SAM" id="Phobius"/>
    </source>
</evidence>
<keyword evidence="1" id="KW-0472">Membrane</keyword>
<feature type="transmembrane region" description="Helical" evidence="1">
    <location>
        <begin position="12"/>
        <end position="33"/>
    </location>
</feature>
<keyword evidence="1" id="KW-0812">Transmembrane</keyword>
<protein>
    <submittedName>
        <fullName evidence="3">PH domain-containing protein</fullName>
    </submittedName>
</protein>
<dbReference type="EMBL" id="VOXD01000005">
    <property type="protein sequence ID" value="TXF90715.1"/>
    <property type="molecule type" value="Genomic_DNA"/>
</dbReference>
<gene>
    <name evidence="3" type="ORF">FUA23_04545</name>
</gene>
<dbReference type="InterPro" id="IPR019692">
    <property type="entry name" value="CFP-6_PH"/>
</dbReference>
<dbReference type="Proteomes" id="UP000321907">
    <property type="component" value="Unassembled WGS sequence"/>
</dbReference>
<accession>A0A5C7FHV1</accession>
<feature type="domain" description="Low molecular weight protein antigen 6 PH" evidence="2">
    <location>
        <begin position="61"/>
        <end position="136"/>
    </location>
</feature>
<feature type="transmembrane region" description="Helical" evidence="1">
    <location>
        <begin position="39"/>
        <end position="59"/>
    </location>
</feature>
<reference evidence="3 4" key="1">
    <citation type="submission" date="2019-08" db="EMBL/GenBank/DDBJ databases">
        <title>Lewinella sp. strain SSH13 Genome sequencing and assembly.</title>
        <authorList>
            <person name="Kim I."/>
        </authorList>
    </citation>
    <scope>NUCLEOTIDE SEQUENCE [LARGE SCALE GENOMIC DNA]</scope>
    <source>
        <strain evidence="3 4">SSH13</strain>
    </source>
</reference>
<sequence>MEYRESQKFNQWWLWLLNLVIFVALAITGFNAWSNGADLMASVVGPLSMALVMILLATIELRTVINEDGIEVKFWPFGRRRIFRSEIKNVRVRKYSPLREFGGWGYRIGPAGKAFNMQGNMGLQLEMKDGERLLIGTRQPDKLAAWLENWLQSADEDELADELRMLKLKTLRKNKLPG</sequence>
<dbReference type="AlphaFoldDB" id="A0A5C7FHV1"/>
<dbReference type="OrthoDB" id="582675at2"/>
<name>A0A5C7FHV1_9BACT</name>
<dbReference type="RefSeq" id="WP_147929543.1">
    <property type="nucleotide sequence ID" value="NZ_VOXD01000005.1"/>
</dbReference>
<evidence type="ECO:0000313" key="4">
    <source>
        <dbReference type="Proteomes" id="UP000321907"/>
    </source>
</evidence>